<keyword evidence="1" id="KW-0732">Signal</keyword>
<reference evidence="2 3" key="1">
    <citation type="submission" date="2024-02" db="EMBL/GenBank/DDBJ databases">
        <authorList>
            <person name="Chen Y."/>
            <person name="Shah S."/>
            <person name="Dougan E. K."/>
            <person name="Thang M."/>
            <person name="Chan C."/>
        </authorList>
    </citation>
    <scope>NUCLEOTIDE SEQUENCE [LARGE SCALE GENOMIC DNA]</scope>
</reference>
<proteinExistence type="predicted"/>
<dbReference type="EMBL" id="CAXAMM010001203">
    <property type="protein sequence ID" value="CAK8990970.1"/>
    <property type="molecule type" value="Genomic_DNA"/>
</dbReference>
<sequence>MPLASAVFLTLAGLVLATGAPFIDDTDEVLHLVQRSASSRRSRGPAAEGPFRAALVVSIDPESYKATEGDQGVLAEMVRGFDGKSAEELEGALQLLTDYGNTQHLHPTVSNWLLCMHTSPGKPPNITAASAELWHNLMRQAPRNVTELLARDQHGCVPKVIAIAAAHLRLWQGLANGSLPARTDLGELTGEDPWYLVMEDDVALCPAWRERMMQELPQAPIDADVIKLYFFGHWRKAGSLQMVATPGNFSLLQFYRAQFPFLRFLRPLQSCQLRAFAWAWVVLCAHCRVLCRDPGILNQALWSTEALEEDPGATLSGLWLT</sequence>
<gene>
    <name evidence="2" type="ORF">SCF082_LOCUS2448</name>
</gene>
<keyword evidence="3" id="KW-1185">Reference proteome</keyword>
<organism evidence="2 3">
    <name type="scientific">Durusdinium trenchii</name>
    <dbReference type="NCBI Taxonomy" id="1381693"/>
    <lineage>
        <taxon>Eukaryota</taxon>
        <taxon>Sar</taxon>
        <taxon>Alveolata</taxon>
        <taxon>Dinophyceae</taxon>
        <taxon>Suessiales</taxon>
        <taxon>Symbiodiniaceae</taxon>
        <taxon>Durusdinium</taxon>
    </lineage>
</organism>
<evidence type="ECO:0000313" key="2">
    <source>
        <dbReference type="EMBL" id="CAK8990970.1"/>
    </source>
</evidence>
<comment type="caution">
    <text evidence="2">The sequence shown here is derived from an EMBL/GenBank/DDBJ whole genome shotgun (WGS) entry which is preliminary data.</text>
</comment>
<protein>
    <submittedName>
        <fullName evidence="2">Uncharacterized protein</fullName>
    </submittedName>
</protein>
<accession>A0ABP0HL91</accession>
<dbReference type="Proteomes" id="UP001642464">
    <property type="component" value="Unassembled WGS sequence"/>
</dbReference>
<evidence type="ECO:0000256" key="1">
    <source>
        <dbReference type="SAM" id="SignalP"/>
    </source>
</evidence>
<name>A0ABP0HL91_9DINO</name>
<evidence type="ECO:0000313" key="3">
    <source>
        <dbReference type="Proteomes" id="UP001642464"/>
    </source>
</evidence>
<feature type="signal peptide" evidence="1">
    <location>
        <begin position="1"/>
        <end position="17"/>
    </location>
</feature>
<feature type="chain" id="PRO_5047003641" evidence="1">
    <location>
        <begin position="18"/>
        <end position="321"/>
    </location>
</feature>